<evidence type="ECO:0000259" key="3">
    <source>
        <dbReference type="PROSITE" id="PS51029"/>
    </source>
</evidence>
<dbReference type="Proteomes" id="UP000494163">
    <property type="component" value="Chromosome X"/>
</dbReference>
<dbReference type="SMART" id="SM00595">
    <property type="entry name" value="MADF"/>
    <property type="match status" value="1"/>
</dbReference>
<keyword evidence="1" id="KW-0539">Nucleus</keyword>
<dbReference type="STRING" id="30019.A0A0M3QYV0"/>
<gene>
    <name evidence="5" type="ORF">Dbus_chrXg105</name>
</gene>
<dbReference type="AlphaFoldDB" id="A0A0M3QYV0"/>
<dbReference type="GO" id="GO:0006357">
    <property type="term" value="P:regulation of transcription by RNA polymerase II"/>
    <property type="evidence" value="ECO:0007669"/>
    <property type="project" value="TreeGrafter"/>
</dbReference>
<dbReference type="GO" id="GO:0003677">
    <property type="term" value="F:DNA binding"/>
    <property type="evidence" value="ECO:0007669"/>
    <property type="project" value="InterPro"/>
</dbReference>
<sequence>MLDSFQLIAEVRQRPVLWDSRIALAERRSQICAAWQEVADAMQQEVVVCRKRFKGLRDSYRMEVRKMQSGMKNATTWIYFGLLEFMRGIFDPNNLLTLAIEPPAADMDIEEQKVKIAQQDEFVIDIDDNDEDDDFDFEILGDIFNPGQAQARPPSPALLKRLMPPPPPPPPLPAKPTKRARPSTSVDRNSSSSSPLTAAAEPANAKQDDADYNFLISLLPHVKALSSMNNMKFRTEVSHMLMELNHEQEAQAQAQAQSQRVKSPQTILHTSPIECDVKIENEPMTDTDA</sequence>
<feature type="compositionally biased region" description="Pro residues" evidence="2">
    <location>
        <begin position="163"/>
        <end position="174"/>
    </location>
</feature>
<dbReference type="OMA" id="MELNHEQ"/>
<dbReference type="GO" id="GO:0005667">
    <property type="term" value="C:transcription regulator complex"/>
    <property type="evidence" value="ECO:0007669"/>
    <property type="project" value="TreeGrafter"/>
</dbReference>
<dbReference type="InterPro" id="IPR039353">
    <property type="entry name" value="TF_Adf1"/>
</dbReference>
<evidence type="ECO:0000256" key="2">
    <source>
        <dbReference type="SAM" id="MobiDB-lite"/>
    </source>
</evidence>
<dbReference type="InterPro" id="IPR006578">
    <property type="entry name" value="MADF-dom"/>
</dbReference>
<dbReference type="Pfam" id="PF10545">
    <property type="entry name" value="MADF_DNA_bdg"/>
    <property type="match status" value="1"/>
</dbReference>
<feature type="domain" description="BESS" evidence="4">
    <location>
        <begin position="208"/>
        <end position="247"/>
    </location>
</feature>
<feature type="compositionally biased region" description="Low complexity" evidence="2">
    <location>
        <begin position="182"/>
        <end position="194"/>
    </location>
</feature>
<comment type="subcellular location">
    <subcellularLocation>
        <location evidence="1">Nucleus</location>
    </subcellularLocation>
</comment>
<name>A0A0M3QYV0_DROBS</name>
<evidence type="ECO:0000259" key="4">
    <source>
        <dbReference type="PROSITE" id="PS51031"/>
    </source>
</evidence>
<dbReference type="PANTHER" id="PTHR12243">
    <property type="entry name" value="MADF DOMAIN TRANSCRIPTION FACTOR"/>
    <property type="match status" value="1"/>
</dbReference>
<evidence type="ECO:0000313" key="5">
    <source>
        <dbReference type="EMBL" id="ALC48249.1"/>
    </source>
</evidence>
<evidence type="ECO:0000313" key="6">
    <source>
        <dbReference type="Proteomes" id="UP000494163"/>
    </source>
</evidence>
<feature type="domain" description="MADF" evidence="3">
    <location>
        <begin position="6"/>
        <end position="91"/>
    </location>
</feature>
<feature type="region of interest" description="Disordered" evidence="2">
    <location>
        <begin position="145"/>
        <end position="205"/>
    </location>
</feature>
<dbReference type="OrthoDB" id="5984255at2759"/>
<dbReference type="InterPro" id="IPR004210">
    <property type="entry name" value="BESS_motif"/>
</dbReference>
<proteinExistence type="predicted"/>
<dbReference type="PROSITE" id="PS51029">
    <property type="entry name" value="MADF"/>
    <property type="match status" value="1"/>
</dbReference>
<keyword evidence="6" id="KW-1185">Reference proteome</keyword>
<organism evidence="5 6">
    <name type="scientific">Drosophila busckii</name>
    <name type="common">Fruit fly</name>
    <dbReference type="NCBI Taxonomy" id="30019"/>
    <lineage>
        <taxon>Eukaryota</taxon>
        <taxon>Metazoa</taxon>
        <taxon>Ecdysozoa</taxon>
        <taxon>Arthropoda</taxon>
        <taxon>Hexapoda</taxon>
        <taxon>Insecta</taxon>
        <taxon>Pterygota</taxon>
        <taxon>Neoptera</taxon>
        <taxon>Endopterygota</taxon>
        <taxon>Diptera</taxon>
        <taxon>Brachycera</taxon>
        <taxon>Muscomorpha</taxon>
        <taxon>Ephydroidea</taxon>
        <taxon>Drosophilidae</taxon>
        <taxon>Drosophila</taxon>
    </lineage>
</organism>
<dbReference type="EMBL" id="CP012528">
    <property type="protein sequence ID" value="ALC48249.1"/>
    <property type="molecule type" value="Genomic_DNA"/>
</dbReference>
<dbReference type="Pfam" id="PF02944">
    <property type="entry name" value="BESS"/>
    <property type="match status" value="1"/>
</dbReference>
<dbReference type="GO" id="GO:0005634">
    <property type="term" value="C:nucleus"/>
    <property type="evidence" value="ECO:0007669"/>
    <property type="project" value="UniProtKB-SubCell"/>
</dbReference>
<dbReference type="PROSITE" id="PS51031">
    <property type="entry name" value="BESS"/>
    <property type="match status" value="1"/>
</dbReference>
<protein>
    <submittedName>
        <fullName evidence="5">CG11723</fullName>
    </submittedName>
</protein>
<dbReference type="PANTHER" id="PTHR12243:SF67">
    <property type="entry name" value="COREPRESSOR OF PANGOLIN, ISOFORM A-RELATED"/>
    <property type="match status" value="1"/>
</dbReference>
<accession>A0A0M3QYV0</accession>
<evidence type="ECO:0000256" key="1">
    <source>
        <dbReference type="PROSITE-ProRule" id="PRU00371"/>
    </source>
</evidence>
<reference evidence="5 6" key="1">
    <citation type="submission" date="2015-08" db="EMBL/GenBank/DDBJ databases">
        <title>Ancestral chromatin configuration constrains chromatin evolution on differentiating sex chromosomes in Drosophila.</title>
        <authorList>
            <person name="Zhou Q."/>
            <person name="Bachtrog D."/>
        </authorList>
    </citation>
    <scope>NUCLEOTIDE SEQUENCE [LARGE SCALE GENOMIC DNA]</scope>
    <source>
        <tissue evidence="5">Whole larvae</tissue>
    </source>
</reference>